<evidence type="ECO:0000313" key="3">
    <source>
        <dbReference type="Proteomes" id="UP001240905"/>
    </source>
</evidence>
<dbReference type="RefSeq" id="WP_289448432.1">
    <property type="nucleotide sequence ID" value="NZ_JAUCAE010000004.1"/>
</dbReference>
<name>A0AAW7J585_9LACT</name>
<protein>
    <recommendedName>
        <fullName evidence="1">HTH cro/C1-type domain-containing protein</fullName>
    </recommendedName>
</protein>
<comment type="caution">
    <text evidence="2">The sequence shown here is derived from an EMBL/GenBank/DDBJ whole genome shotgun (WGS) entry which is preliminary data.</text>
</comment>
<accession>A0AAW7J585</accession>
<organism evidence="2 3">
    <name type="scientific">Lactococcus lactis</name>
    <dbReference type="NCBI Taxonomy" id="1358"/>
    <lineage>
        <taxon>Bacteria</taxon>
        <taxon>Bacillati</taxon>
        <taxon>Bacillota</taxon>
        <taxon>Bacilli</taxon>
        <taxon>Lactobacillales</taxon>
        <taxon>Streptococcaceae</taxon>
        <taxon>Lactococcus</taxon>
    </lineage>
</organism>
<dbReference type="SMART" id="SM00530">
    <property type="entry name" value="HTH_XRE"/>
    <property type="match status" value="1"/>
</dbReference>
<proteinExistence type="predicted"/>
<dbReference type="InterPro" id="IPR010982">
    <property type="entry name" value="Lambda_DNA-bd_dom_sf"/>
</dbReference>
<gene>
    <name evidence="2" type="ORF">QUD52_03845</name>
</gene>
<dbReference type="InterPro" id="IPR001387">
    <property type="entry name" value="Cro/C1-type_HTH"/>
</dbReference>
<sequence length="208" mass="24099">MAKNRINELRKAQNLTLKGLVELLKEKNIKVNASQISSYEKGTTPRNEDIWKAFSEIFGVSIGYVMGISDIPDVLRKDERLISAPQEGTEEYYMLPEKYRNGIPYSPSREIEKIQEFTSMQLKKNKDSLLTYLAQSFVDSGRYLTDQNLNAIITLATFFSEQNMNIVESDYTNEDILDKKVDAFWDKIKNNDDYTYTNFVIESGEHLY</sequence>
<reference evidence="2" key="1">
    <citation type="submission" date="2023-06" db="EMBL/GenBank/DDBJ databases">
        <title>Draft Genome Sequences of lactic acid bacteria strains isolated from fermented milk products.</title>
        <authorList>
            <person name="Elcheninov A.G."/>
            <person name="Klyukina A."/>
            <person name="Zayulina K.S."/>
            <person name="Gavirova L.A."/>
            <person name="Shcherbakova P.A."/>
            <person name="Shestakov A.I."/>
            <person name="Kublanov I.V."/>
            <person name="Kochetkova T.V."/>
        </authorList>
    </citation>
    <scope>NUCLEOTIDE SEQUENCE</scope>
    <source>
        <strain evidence="2">TOM.142</strain>
    </source>
</reference>
<dbReference type="CDD" id="cd00093">
    <property type="entry name" value="HTH_XRE"/>
    <property type="match status" value="1"/>
</dbReference>
<dbReference type="AlphaFoldDB" id="A0AAW7J585"/>
<dbReference type="Gene3D" id="1.10.260.40">
    <property type="entry name" value="lambda repressor-like DNA-binding domains"/>
    <property type="match status" value="1"/>
</dbReference>
<evidence type="ECO:0000259" key="1">
    <source>
        <dbReference type="PROSITE" id="PS50943"/>
    </source>
</evidence>
<dbReference type="SUPFAM" id="SSF47413">
    <property type="entry name" value="lambda repressor-like DNA-binding domains"/>
    <property type="match status" value="1"/>
</dbReference>
<dbReference type="EMBL" id="JAUCAE010000004">
    <property type="protein sequence ID" value="MDM7546169.1"/>
    <property type="molecule type" value="Genomic_DNA"/>
</dbReference>
<dbReference type="PROSITE" id="PS50943">
    <property type="entry name" value="HTH_CROC1"/>
    <property type="match status" value="1"/>
</dbReference>
<dbReference type="Proteomes" id="UP001240905">
    <property type="component" value="Unassembled WGS sequence"/>
</dbReference>
<evidence type="ECO:0000313" key="2">
    <source>
        <dbReference type="EMBL" id="MDM7546169.1"/>
    </source>
</evidence>
<dbReference type="GO" id="GO:0003677">
    <property type="term" value="F:DNA binding"/>
    <property type="evidence" value="ECO:0007669"/>
    <property type="project" value="InterPro"/>
</dbReference>
<feature type="domain" description="HTH cro/C1-type" evidence="1">
    <location>
        <begin position="6"/>
        <end position="65"/>
    </location>
</feature>